<keyword evidence="7 11" id="KW-0862">Zinc</keyword>
<sequence>MKHPKNLGRNRQLSERSVEDELIDLLLLALSNLDIKYTALAQELASRMGSRGIIIVALFKENEKLPAYELAFSIGLGGYGIVFIRRELADKLPEEVIKFIVAHEVAHIVKNHAIASYTTRQLTKISFDSLKDSIKNLNRTKKSEKPTANLLLIIISLALLAQTTKYEATTIKEQELEADTLAAKTTGCKPALIFAEILNHLKKQGINTSHETTLGAPALTLDERINNIKRICQ</sequence>
<accession>Q9YDU4</accession>
<proteinExistence type="inferred from homology"/>
<comment type="similarity">
    <text evidence="11">Belongs to the peptidase M48 family.</text>
</comment>
<gene>
    <name evidence="13" type="ordered locus">APE_0824</name>
</gene>
<evidence type="ECO:0000313" key="14">
    <source>
        <dbReference type="Proteomes" id="UP000002518"/>
    </source>
</evidence>
<comment type="subcellular location">
    <subcellularLocation>
        <location evidence="1">Cell membrane</location>
        <topology evidence="1">Multi-pass membrane protein</topology>
    </subcellularLocation>
</comment>
<organism evidence="13 14">
    <name type="scientific">Aeropyrum pernix (strain ATCC 700893 / DSM 11879 / JCM 9820 / NBRC 100138 / K1)</name>
    <dbReference type="NCBI Taxonomy" id="272557"/>
    <lineage>
        <taxon>Archaea</taxon>
        <taxon>Thermoproteota</taxon>
        <taxon>Thermoprotei</taxon>
        <taxon>Desulfurococcales</taxon>
        <taxon>Desulfurococcaceae</taxon>
        <taxon>Aeropyrum</taxon>
    </lineage>
</organism>
<dbReference type="InterPro" id="IPR050083">
    <property type="entry name" value="HtpX_protease"/>
</dbReference>
<keyword evidence="5" id="KW-0479">Metal-binding</keyword>
<evidence type="ECO:0000313" key="13">
    <source>
        <dbReference type="EMBL" id="BAA79803.1"/>
    </source>
</evidence>
<evidence type="ECO:0000256" key="5">
    <source>
        <dbReference type="ARBA" id="ARBA00022723"/>
    </source>
</evidence>
<evidence type="ECO:0000259" key="12">
    <source>
        <dbReference type="Pfam" id="PF01435"/>
    </source>
</evidence>
<dbReference type="GO" id="GO:0046872">
    <property type="term" value="F:metal ion binding"/>
    <property type="evidence" value="ECO:0007669"/>
    <property type="project" value="UniProtKB-KW"/>
</dbReference>
<keyword evidence="8" id="KW-1133">Transmembrane helix</keyword>
<dbReference type="GO" id="GO:0005886">
    <property type="term" value="C:plasma membrane"/>
    <property type="evidence" value="ECO:0007669"/>
    <property type="project" value="UniProtKB-SubCell"/>
</dbReference>
<feature type="domain" description="Peptidase M48" evidence="12">
    <location>
        <begin position="71"/>
        <end position="187"/>
    </location>
</feature>
<reference evidence="13 14" key="1">
    <citation type="journal article" date="1999" name="DNA Res.">
        <title>Complete genome sequence of an aerobic hyper-thermophilic crenarchaeon, Aeropyrum pernix K1.</title>
        <authorList>
            <person name="Kawarabayasi Y."/>
            <person name="Hino Y."/>
            <person name="Horikawa H."/>
            <person name="Yamazaki S."/>
            <person name="Haikawa Y."/>
            <person name="Jin-no K."/>
            <person name="Takahashi M."/>
            <person name="Sekine M."/>
            <person name="Baba S."/>
            <person name="Ankai A."/>
            <person name="Kosugi H."/>
            <person name="Hosoyama A."/>
            <person name="Fukui S."/>
            <person name="Nagai Y."/>
            <person name="Nishijima K."/>
            <person name="Nakazawa H."/>
            <person name="Takamiya M."/>
            <person name="Masuda S."/>
            <person name="Funahashi T."/>
            <person name="Tanaka T."/>
            <person name="Kudoh Y."/>
            <person name="Yamazaki J."/>
            <person name="Kushida N."/>
            <person name="Oguchi A."/>
            <person name="Aoki K."/>
            <person name="Kubota K."/>
            <person name="Nakamura Y."/>
            <person name="Nomura N."/>
            <person name="Sako Y."/>
            <person name="Kikuchi H."/>
        </authorList>
    </citation>
    <scope>NUCLEOTIDE SEQUENCE [LARGE SCALE GENOMIC DNA]</scope>
    <source>
        <strain evidence="14">ATCC 700893 / DSM 11879 / JCM 9820 / NBRC 100138 / K1</strain>
    </source>
</reference>
<keyword evidence="14" id="KW-1185">Reference proteome</keyword>
<dbReference type="AlphaFoldDB" id="Q9YDU4"/>
<dbReference type="InterPro" id="IPR001915">
    <property type="entry name" value="Peptidase_M48"/>
</dbReference>
<dbReference type="STRING" id="272557.APE_0824"/>
<dbReference type="SMR" id="Q9YDU4"/>
<evidence type="ECO:0000256" key="3">
    <source>
        <dbReference type="ARBA" id="ARBA00022670"/>
    </source>
</evidence>
<dbReference type="Gene3D" id="3.30.2010.10">
    <property type="entry name" value="Metalloproteases ('zincins'), catalytic domain"/>
    <property type="match status" value="1"/>
</dbReference>
<protein>
    <recommendedName>
        <fullName evidence="12">Peptidase M48 domain-containing protein</fullName>
    </recommendedName>
</protein>
<dbReference type="EnsemblBacteria" id="BAA79803">
    <property type="protein sequence ID" value="BAA79803"/>
    <property type="gene ID" value="APE_0824"/>
</dbReference>
<keyword evidence="2" id="KW-1003">Cell membrane</keyword>
<evidence type="ECO:0000256" key="4">
    <source>
        <dbReference type="ARBA" id="ARBA00022692"/>
    </source>
</evidence>
<dbReference type="PANTHER" id="PTHR43221:SF1">
    <property type="entry name" value="PROTEASE HTPX"/>
    <property type="match status" value="1"/>
</dbReference>
<evidence type="ECO:0000256" key="10">
    <source>
        <dbReference type="ARBA" id="ARBA00023136"/>
    </source>
</evidence>
<dbReference type="PANTHER" id="PTHR43221">
    <property type="entry name" value="PROTEASE HTPX"/>
    <property type="match status" value="1"/>
</dbReference>
<dbReference type="GO" id="GO:0006508">
    <property type="term" value="P:proteolysis"/>
    <property type="evidence" value="ECO:0007669"/>
    <property type="project" value="UniProtKB-KW"/>
</dbReference>
<dbReference type="EMBL" id="BA000002">
    <property type="protein sequence ID" value="BAA79803.1"/>
    <property type="molecule type" value="Genomic_DNA"/>
</dbReference>
<evidence type="ECO:0000256" key="6">
    <source>
        <dbReference type="ARBA" id="ARBA00022801"/>
    </source>
</evidence>
<keyword evidence="9 11" id="KW-0482">Metalloprotease</keyword>
<keyword evidence="3 11" id="KW-0645">Protease</keyword>
<evidence type="ECO:0000256" key="7">
    <source>
        <dbReference type="ARBA" id="ARBA00022833"/>
    </source>
</evidence>
<dbReference type="Proteomes" id="UP000002518">
    <property type="component" value="Chromosome"/>
</dbReference>
<keyword evidence="10" id="KW-0472">Membrane</keyword>
<comment type="cofactor">
    <cofactor evidence="11">
        <name>Zn(2+)</name>
        <dbReference type="ChEBI" id="CHEBI:29105"/>
    </cofactor>
    <text evidence="11">Binds 1 zinc ion per subunit.</text>
</comment>
<dbReference type="PIR" id="C72675">
    <property type="entry name" value="C72675"/>
</dbReference>
<evidence type="ECO:0000256" key="11">
    <source>
        <dbReference type="RuleBase" id="RU003983"/>
    </source>
</evidence>
<keyword evidence="6 11" id="KW-0378">Hydrolase</keyword>
<evidence type="ECO:0000256" key="1">
    <source>
        <dbReference type="ARBA" id="ARBA00004651"/>
    </source>
</evidence>
<dbReference type="GO" id="GO:0004222">
    <property type="term" value="F:metalloendopeptidase activity"/>
    <property type="evidence" value="ECO:0007669"/>
    <property type="project" value="InterPro"/>
</dbReference>
<keyword evidence="4" id="KW-0812">Transmembrane</keyword>
<evidence type="ECO:0000256" key="2">
    <source>
        <dbReference type="ARBA" id="ARBA00022475"/>
    </source>
</evidence>
<dbReference type="Pfam" id="PF01435">
    <property type="entry name" value="Peptidase_M48"/>
    <property type="match status" value="1"/>
</dbReference>
<evidence type="ECO:0000256" key="8">
    <source>
        <dbReference type="ARBA" id="ARBA00022989"/>
    </source>
</evidence>
<dbReference type="KEGG" id="ape:APE_0824"/>
<evidence type="ECO:0000256" key="9">
    <source>
        <dbReference type="ARBA" id="ARBA00023049"/>
    </source>
</evidence>
<name>Q9YDU4_AERPE</name>
<dbReference type="eggNOG" id="arCOG07513">
    <property type="taxonomic scope" value="Archaea"/>
</dbReference>